<dbReference type="Proteomes" id="UP000293380">
    <property type="component" value="Unassembled WGS sequence"/>
</dbReference>
<protein>
    <submittedName>
        <fullName evidence="1">Uncharacterized protein</fullName>
    </submittedName>
</protein>
<dbReference type="EMBL" id="SITD01000050">
    <property type="protein sequence ID" value="TBM26956.1"/>
    <property type="molecule type" value="Genomic_DNA"/>
</dbReference>
<dbReference type="RefSeq" id="WP_130959594.1">
    <property type="nucleotide sequence ID" value="NZ_JAYWIZ010000012.1"/>
</dbReference>
<sequence>MNPKNTYASNYARLAANKIHSNGTEHPKLSAQMCWDAVKYCAVKANIISEEESRVLSAKTCLVNRSDKIISTPQQMSALPAGYAIGFFEKDTIIHAMISTGRGLAAGNKNSCVGVGKDIGWELLDLEKGLNWRADGKINIPRGIGKNNTMVYAEAEIHARLLSDLKR</sequence>
<proteinExistence type="predicted"/>
<evidence type="ECO:0000313" key="2">
    <source>
        <dbReference type="Proteomes" id="UP000293380"/>
    </source>
</evidence>
<comment type="caution">
    <text evidence="1">The sequence shown here is derived from an EMBL/GenBank/DDBJ whole genome shotgun (WGS) entry which is preliminary data.</text>
</comment>
<dbReference type="AlphaFoldDB" id="A0A4Q9EL21"/>
<gene>
    <name evidence="1" type="ORF">EYY89_10280</name>
</gene>
<accession>A0A4Q9EL21</accession>
<organism evidence="1 2">
    <name type="scientific">Hafnia paralvei</name>
    <dbReference type="NCBI Taxonomy" id="546367"/>
    <lineage>
        <taxon>Bacteria</taxon>
        <taxon>Pseudomonadati</taxon>
        <taxon>Pseudomonadota</taxon>
        <taxon>Gammaproteobacteria</taxon>
        <taxon>Enterobacterales</taxon>
        <taxon>Hafniaceae</taxon>
        <taxon>Hafnia</taxon>
    </lineage>
</organism>
<name>A0A4Q9EL21_9GAMM</name>
<evidence type="ECO:0000313" key="1">
    <source>
        <dbReference type="EMBL" id="TBM26956.1"/>
    </source>
</evidence>
<reference evidence="1 2" key="1">
    <citation type="submission" date="2019-02" db="EMBL/GenBank/DDBJ databases">
        <title>Comparative genomic analysis of the Hafnia genus genomes.</title>
        <authorList>
            <person name="Zhiqiu Y."/>
            <person name="Chao Y."/>
            <person name="Yuhui D."/>
            <person name="Di H."/>
            <person name="Bin L."/>
        </authorList>
    </citation>
    <scope>NUCLEOTIDE SEQUENCE [LARGE SCALE GENOMIC DNA]</scope>
    <source>
        <strain evidence="1 2">PCM_1194</strain>
    </source>
</reference>